<protein>
    <submittedName>
        <fullName evidence="1">Phenylacetate--CoA ligase family protein</fullName>
    </submittedName>
</protein>
<dbReference type="InterPro" id="IPR042099">
    <property type="entry name" value="ANL_N_sf"/>
</dbReference>
<dbReference type="SUPFAM" id="SSF56801">
    <property type="entry name" value="Acetyl-CoA synthetase-like"/>
    <property type="match status" value="1"/>
</dbReference>
<proteinExistence type="predicted"/>
<gene>
    <name evidence="1" type="ORF">FGW20_09070</name>
</gene>
<dbReference type="Gene3D" id="3.40.50.12780">
    <property type="entry name" value="N-terminal domain of ligase-like"/>
    <property type="match status" value="1"/>
</dbReference>
<dbReference type="GO" id="GO:0016874">
    <property type="term" value="F:ligase activity"/>
    <property type="evidence" value="ECO:0007669"/>
    <property type="project" value="UniProtKB-KW"/>
</dbReference>
<sequence length="475" mass="54125">MVRLGERICGRESFTAKALGLLPAYNTYRKTYALLQESQGWSREELAAHQAKALSRLLDHAYENVPYYRRVFQEQSLVPEDIQTPEDLVLLPFLTRADLQTNLPDLKAQNYPESAFEYVTTGGSTGIPVGFYYERGVSRAREWAFMKTQWDRVGYRFTDRCAVLRGYIVGSAKEGVYWKKTLCGRWLLMSSHHMAEETLPAYIDRIKRFKPRFIQGYPSTAVILARYMREHGIEPFPTVKAVLCGSENLYPWQRDLLTEAFGCRVFSWYGNSEQTVLAGECEESCHYHIFPEYGIVELIGRDGQPVQGPGAMGEVVATNLTNFVCPLIRYRTMDLATAGRGPCTCGRSYPILERVEGRVQDFIVTGKGELLSGIAMNIDTDAFDNVKQFQFYQEKVGEVILNVVRKPAFSKQDAEYLYREVSRSCGDDVLITIRYVDNIPLTARGKYRYFVQDLPIHFSEREGGIVEHASPDLLA</sequence>
<dbReference type="PANTHER" id="PTHR36932:SF1">
    <property type="entry name" value="CAPSULAR POLYSACCHARIDE BIOSYNTHESIS PROTEIN"/>
    <property type="match status" value="1"/>
</dbReference>
<name>A0ABT8M3W0_9EURY</name>
<keyword evidence="2" id="KW-1185">Reference proteome</keyword>
<dbReference type="Proteomes" id="UP001168423">
    <property type="component" value="Unassembled WGS sequence"/>
</dbReference>
<dbReference type="PANTHER" id="PTHR36932">
    <property type="entry name" value="CAPSULAR POLYSACCHARIDE BIOSYNTHESIS PROTEIN"/>
    <property type="match status" value="1"/>
</dbReference>
<dbReference type="EMBL" id="VCYI01000011">
    <property type="protein sequence ID" value="MDN7013187.1"/>
    <property type="molecule type" value="Genomic_DNA"/>
</dbReference>
<reference evidence="1" key="1">
    <citation type="submission" date="2019-05" db="EMBL/GenBank/DDBJ databases">
        <title>Isolation and characterization of methanogens from the cold seep sediment at Four-Way Closure Ridge.</title>
        <authorList>
            <person name="You Y.-T."/>
            <person name="Chen S.-C."/>
            <person name="Zhang W.-L."/>
            <person name="Lai M.-C."/>
        </authorList>
    </citation>
    <scope>NUCLEOTIDE SEQUENCE</scope>
    <source>
        <strain evidence="1">FWC-SCC3</strain>
    </source>
</reference>
<organism evidence="1 2">
    <name type="scientific">Methanoculleus methanifontis</name>
    <dbReference type="NCBI Taxonomy" id="2584086"/>
    <lineage>
        <taxon>Archaea</taxon>
        <taxon>Methanobacteriati</taxon>
        <taxon>Methanobacteriota</taxon>
        <taxon>Stenosarchaea group</taxon>
        <taxon>Methanomicrobia</taxon>
        <taxon>Methanomicrobiales</taxon>
        <taxon>Methanomicrobiaceae</taxon>
        <taxon>Methanoculleus</taxon>
    </lineage>
</organism>
<comment type="caution">
    <text evidence="1">The sequence shown here is derived from an EMBL/GenBank/DDBJ whole genome shotgun (WGS) entry which is preliminary data.</text>
</comment>
<accession>A0ABT8M3W0</accession>
<evidence type="ECO:0000313" key="2">
    <source>
        <dbReference type="Proteomes" id="UP001168423"/>
    </source>
</evidence>
<dbReference type="InterPro" id="IPR053158">
    <property type="entry name" value="CapK_Type1_Caps_Biosynth"/>
</dbReference>
<evidence type="ECO:0000313" key="1">
    <source>
        <dbReference type="EMBL" id="MDN7013187.1"/>
    </source>
</evidence>
<keyword evidence="1" id="KW-0436">Ligase</keyword>